<organism evidence="1 2">
    <name type="scientific">Araneus ventricosus</name>
    <name type="common">Orbweaver spider</name>
    <name type="synonym">Epeira ventricosa</name>
    <dbReference type="NCBI Taxonomy" id="182803"/>
    <lineage>
        <taxon>Eukaryota</taxon>
        <taxon>Metazoa</taxon>
        <taxon>Ecdysozoa</taxon>
        <taxon>Arthropoda</taxon>
        <taxon>Chelicerata</taxon>
        <taxon>Arachnida</taxon>
        <taxon>Araneae</taxon>
        <taxon>Araneomorphae</taxon>
        <taxon>Entelegynae</taxon>
        <taxon>Araneoidea</taxon>
        <taxon>Araneidae</taxon>
        <taxon>Araneus</taxon>
    </lineage>
</organism>
<evidence type="ECO:0000313" key="1">
    <source>
        <dbReference type="EMBL" id="GBM15528.1"/>
    </source>
</evidence>
<accession>A0A4Y2DHM0</accession>
<proteinExistence type="predicted"/>
<dbReference type="Proteomes" id="UP000499080">
    <property type="component" value="Unassembled WGS sequence"/>
</dbReference>
<protein>
    <submittedName>
        <fullName evidence="1">Uncharacterized protein</fullName>
    </submittedName>
</protein>
<keyword evidence="2" id="KW-1185">Reference proteome</keyword>
<sequence>MRTYPSENWRRCDIKSLQDNEIYYAVCSSKVNSRNNGSTNTISFWANFSIYEYVTNALLDDFSNLIFLGCDGTVVNTRVFNGVIRRLELKLQTSIQWIICLLHFNELPLQHLFERKSSGPSSYTGDIGRNLKACEKVPLVAFNSIKCDLPGIDHTNLSCYQKYLLDLFAVISSGVVSSGLAKCQPGTLNLASWLTTANRILRL</sequence>
<gene>
    <name evidence="1" type="ORF">AVEN_8913_1</name>
</gene>
<name>A0A4Y2DHM0_ARAVE</name>
<dbReference type="EMBL" id="BGPR01000361">
    <property type="protein sequence ID" value="GBM15528.1"/>
    <property type="molecule type" value="Genomic_DNA"/>
</dbReference>
<dbReference type="PANTHER" id="PTHR46409:SF1">
    <property type="entry name" value="HTH PSQ-TYPE DOMAIN-CONTAINING PROTEIN"/>
    <property type="match status" value="1"/>
</dbReference>
<reference evidence="1 2" key="1">
    <citation type="journal article" date="2019" name="Sci. Rep.">
        <title>Orb-weaving spider Araneus ventricosus genome elucidates the spidroin gene catalogue.</title>
        <authorList>
            <person name="Kono N."/>
            <person name="Nakamura H."/>
            <person name="Ohtoshi R."/>
            <person name="Moran D.A.P."/>
            <person name="Shinohara A."/>
            <person name="Yoshida Y."/>
            <person name="Fujiwara M."/>
            <person name="Mori M."/>
            <person name="Tomita M."/>
            <person name="Arakawa K."/>
        </authorList>
    </citation>
    <scope>NUCLEOTIDE SEQUENCE [LARGE SCALE GENOMIC DNA]</scope>
</reference>
<dbReference type="AlphaFoldDB" id="A0A4Y2DHM0"/>
<dbReference type="PANTHER" id="PTHR46409">
    <property type="entry name" value="HTH PSQ-TYPE DOMAIN-CONTAINING PROTEIN"/>
    <property type="match status" value="1"/>
</dbReference>
<dbReference type="OrthoDB" id="7986506at2759"/>
<evidence type="ECO:0000313" key="2">
    <source>
        <dbReference type="Proteomes" id="UP000499080"/>
    </source>
</evidence>
<comment type="caution">
    <text evidence="1">The sequence shown here is derived from an EMBL/GenBank/DDBJ whole genome shotgun (WGS) entry which is preliminary data.</text>
</comment>